<dbReference type="InterPro" id="IPR043837">
    <property type="entry name" value="Mtf2-like_C"/>
</dbReference>
<protein>
    <recommendedName>
        <fullName evidence="3">Mtf2-like C-terminal domain-containing protein</fullName>
    </recommendedName>
</protein>
<comment type="caution">
    <text evidence="4">The sequence shown here is derived from an EMBL/GenBank/DDBJ whole genome shotgun (WGS) entry which is preliminary data.</text>
</comment>
<evidence type="ECO:0000259" key="3">
    <source>
        <dbReference type="Pfam" id="PF19189"/>
    </source>
</evidence>
<organism evidence="4 5">
    <name type="scientific">Sporothrix epigloea</name>
    <dbReference type="NCBI Taxonomy" id="1892477"/>
    <lineage>
        <taxon>Eukaryota</taxon>
        <taxon>Fungi</taxon>
        <taxon>Dikarya</taxon>
        <taxon>Ascomycota</taxon>
        <taxon>Pezizomycotina</taxon>
        <taxon>Sordariomycetes</taxon>
        <taxon>Sordariomycetidae</taxon>
        <taxon>Ophiostomatales</taxon>
        <taxon>Ophiostomataceae</taxon>
        <taxon>Sporothrix</taxon>
    </lineage>
</organism>
<evidence type="ECO:0000256" key="2">
    <source>
        <dbReference type="SAM" id="MobiDB-lite"/>
    </source>
</evidence>
<feature type="domain" description="Mtf2-like C-terminal" evidence="3">
    <location>
        <begin position="262"/>
        <end position="421"/>
    </location>
</feature>
<keyword evidence="1" id="KW-0175">Coiled coil</keyword>
<evidence type="ECO:0000256" key="1">
    <source>
        <dbReference type="SAM" id="Coils"/>
    </source>
</evidence>
<evidence type="ECO:0000313" key="4">
    <source>
        <dbReference type="EMBL" id="CAK7270424.1"/>
    </source>
</evidence>
<feature type="compositionally biased region" description="Basic and acidic residues" evidence="2">
    <location>
        <begin position="117"/>
        <end position="134"/>
    </location>
</feature>
<feature type="region of interest" description="Disordered" evidence="2">
    <location>
        <begin position="38"/>
        <end position="61"/>
    </location>
</feature>
<dbReference type="InterPro" id="IPR040009">
    <property type="entry name" value="Mtf2/C5D6.12-like"/>
</dbReference>
<proteinExistence type="predicted"/>
<feature type="region of interest" description="Disordered" evidence="2">
    <location>
        <begin position="117"/>
        <end position="154"/>
    </location>
</feature>
<accession>A0ABP0DQ78</accession>
<keyword evidence="5" id="KW-1185">Reference proteome</keyword>
<name>A0ABP0DQ78_9PEZI</name>
<dbReference type="PANTHER" id="PTHR39468:SF1">
    <property type="entry name" value="MTF2-LIKE C-TERMINAL DOMAIN-CONTAINING PROTEIN"/>
    <property type="match status" value="1"/>
</dbReference>
<feature type="coiled-coil region" evidence="1">
    <location>
        <begin position="222"/>
        <end position="250"/>
    </location>
</feature>
<dbReference type="Pfam" id="PF19189">
    <property type="entry name" value="Mtf2"/>
    <property type="match status" value="1"/>
</dbReference>
<sequence length="473" mass="53231">MATSIMPFLYPARLVQRPRRMPVVCQLLRSLHDSAIRAEERREEEPQQQPEQRPRSKASRRINHSHIPFELPPNFEPEGTDATTDAEGRIRVGTGDIADGTITPLERQAFRRIFREISRRPPNEERAENAREIDTVGDDSGKASGNAGSEADSHRARINAIVSDASNDQVLVREPLRNYRREDSLSAAKEGRTDWKATHSRHRVLAQFPPSLRSAAGKALGINDVRRLLRQEEEQVANVEQDEASELHERVEALSPAQTARRERQEKMELAMLAKKTDTALWQYMQEQVFSLVGKWGLQEISGTSGSGKRTTRKKRALAEDRPLYPALLLHAQRLLESHFAGGTVSPLAFAVLPYVKKLGLASYVLGASTPLYNHLLHMRWRRQGDAPAVFALLQEMQRAGLVFDAATLAIVKSIEWHVVPLTREGRIDGGSMAEEHAMAAAAVRHLPDLAEVARQAAYWRQQVERSVLRRPQ</sequence>
<dbReference type="EMBL" id="CAWUON010000058">
    <property type="protein sequence ID" value="CAK7270424.1"/>
    <property type="molecule type" value="Genomic_DNA"/>
</dbReference>
<gene>
    <name evidence="4" type="ORF">SEPCBS119000_004084</name>
</gene>
<dbReference type="Proteomes" id="UP001642502">
    <property type="component" value="Unassembled WGS sequence"/>
</dbReference>
<dbReference type="PANTHER" id="PTHR39468">
    <property type="entry name" value="CHROMOSOME 7, WHOLE GENOME SHOTGUN SEQUENCE"/>
    <property type="match status" value="1"/>
</dbReference>
<evidence type="ECO:0000313" key="5">
    <source>
        <dbReference type="Proteomes" id="UP001642502"/>
    </source>
</evidence>
<reference evidence="4 5" key="1">
    <citation type="submission" date="2024-01" db="EMBL/GenBank/DDBJ databases">
        <authorList>
            <person name="Allen C."/>
            <person name="Tagirdzhanova G."/>
        </authorList>
    </citation>
    <scope>NUCLEOTIDE SEQUENCE [LARGE SCALE GENOMIC DNA]</scope>
    <source>
        <strain evidence="4 5">CBS 119000</strain>
    </source>
</reference>